<dbReference type="AlphaFoldDB" id="Q2RKG0"/>
<name>Q2RKG0_MOOTA</name>
<organism evidence="1">
    <name type="scientific">Moorella thermoacetica (strain ATCC 39073 / JCM 9320)</name>
    <dbReference type="NCBI Taxonomy" id="264732"/>
    <lineage>
        <taxon>Bacteria</taxon>
        <taxon>Bacillati</taxon>
        <taxon>Bacillota</taxon>
        <taxon>Clostridia</taxon>
        <taxon>Neomoorellales</taxon>
        <taxon>Neomoorellaceae</taxon>
        <taxon>Neomoorella</taxon>
    </lineage>
</organism>
<proteinExistence type="predicted"/>
<gene>
    <name evidence="1" type="ordered locus">Moth_0761</name>
</gene>
<evidence type="ECO:0000313" key="1">
    <source>
        <dbReference type="EMBL" id="ABC19079.1"/>
    </source>
</evidence>
<dbReference type="STRING" id="264732.Moth_0761"/>
<protein>
    <submittedName>
        <fullName evidence="1">Uncharacterized protein</fullName>
    </submittedName>
</protein>
<dbReference type="EnsemblBacteria" id="ABC19079">
    <property type="protein sequence ID" value="ABC19079"/>
    <property type="gene ID" value="Moth_0761"/>
</dbReference>
<dbReference type="HOGENOM" id="CLU_1370862_0_0_9"/>
<sequence>MQLLLDGVEIPLPDNNIEQLLQVIADLTRRVGEKGRVVARAVVDGKEIADVEFFLQARVYPQPQTISIITMTPEELLAEALNTAASYLPRMLEDIHNKAERLVRGENIGVEAWAGLLEGLEWLNSLLGSVLQQKQFDPVKQREGSRLAGDFRATVQEMMAAWEQGDAVSLADVLEYRLATLVEGCLAFFNAVYTRGDCQ</sequence>
<accession>Q2RKG0</accession>
<reference evidence="1" key="1">
    <citation type="submission" date="2005-12" db="EMBL/GenBank/DDBJ databases">
        <title>Complete sequence of Moorella thermoacetica ATCC 39073.</title>
        <authorList>
            <consortium name="US DOE Joint Genome Institute"/>
            <person name="Copeland A."/>
            <person name="Lucas S."/>
            <person name="Lapidus A."/>
            <person name="Barry K."/>
            <person name="Detter J.C."/>
            <person name="Glavina T."/>
            <person name="Hammon N."/>
            <person name="Israni S."/>
            <person name="Pitluck S."/>
            <person name="Chertkov O."/>
            <person name="Saunders E.H."/>
            <person name="Brettin T."/>
            <person name="Bruce D."/>
            <person name="Han C."/>
            <person name="Tapia R."/>
            <person name="Gilna P."/>
            <person name="Schmutz J."/>
            <person name="Larimer F."/>
            <person name="Land M."/>
            <person name="Kyrpides N."/>
            <person name="Anderson I."/>
            <person name="Richardson P."/>
            <person name="Ragsdale S."/>
        </authorList>
    </citation>
    <scope>NUCLEOTIDE SEQUENCE</scope>
    <source>
        <strain evidence="1">ATCC 39073</strain>
    </source>
</reference>
<dbReference type="KEGG" id="mta:Moth_0761"/>
<dbReference type="OrthoDB" id="1726666at2"/>
<dbReference type="EMBL" id="CP000232">
    <property type="protein sequence ID" value="ABC19079.1"/>
    <property type="molecule type" value="Genomic_DNA"/>
</dbReference>
<dbReference type="PATRIC" id="fig|264732.11.peg.817"/>